<accession>A0AC60PCH0</accession>
<keyword evidence="2" id="KW-1185">Reference proteome</keyword>
<gene>
    <name evidence="1" type="ORF">HPB47_005916</name>
</gene>
<organism evidence="1 2">
    <name type="scientific">Ixodes persulcatus</name>
    <name type="common">Taiga tick</name>
    <dbReference type="NCBI Taxonomy" id="34615"/>
    <lineage>
        <taxon>Eukaryota</taxon>
        <taxon>Metazoa</taxon>
        <taxon>Ecdysozoa</taxon>
        <taxon>Arthropoda</taxon>
        <taxon>Chelicerata</taxon>
        <taxon>Arachnida</taxon>
        <taxon>Acari</taxon>
        <taxon>Parasitiformes</taxon>
        <taxon>Ixodida</taxon>
        <taxon>Ixodoidea</taxon>
        <taxon>Ixodidae</taxon>
        <taxon>Ixodinae</taxon>
        <taxon>Ixodes</taxon>
    </lineage>
</organism>
<evidence type="ECO:0000313" key="1">
    <source>
        <dbReference type="EMBL" id="KAG0417054.1"/>
    </source>
</evidence>
<proteinExistence type="predicted"/>
<dbReference type="Proteomes" id="UP000805193">
    <property type="component" value="Unassembled WGS sequence"/>
</dbReference>
<dbReference type="EMBL" id="JABSTQ010010890">
    <property type="protein sequence ID" value="KAG0417054.1"/>
    <property type="molecule type" value="Genomic_DNA"/>
</dbReference>
<protein>
    <submittedName>
        <fullName evidence="1">Uncharacterized protein</fullName>
    </submittedName>
</protein>
<name>A0AC60PCH0_IXOPE</name>
<evidence type="ECO:0000313" key="2">
    <source>
        <dbReference type="Proteomes" id="UP000805193"/>
    </source>
</evidence>
<comment type="caution">
    <text evidence="1">The sequence shown here is derived from an EMBL/GenBank/DDBJ whole genome shotgun (WGS) entry which is preliminary data.</text>
</comment>
<reference evidence="1 2" key="1">
    <citation type="journal article" date="2020" name="Cell">
        <title>Large-Scale Comparative Analyses of Tick Genomes Elucidate Their Genetic Diversity and Vector Capacities.</title>
        <authorList>
            <consortium name="Tick Genome and Microbiome Consortium (TIGMIC)"/>
            <person name="Jia N."/>
            <person name="Wang J."/>
            <person name="Shi W."/>
            <person name="Du L."/>
            <person name="Sun Y."/>
            <person name="Zhan W."/>
            <person name="Jiang J.F."/>
            <person name="Wang Q."/>
            <person name="Zhang B."/>
            <person name="Ji P."/>
            <person name="Bell-Sakyi L."/>
            <person name="Cui X.M."/>
            <person name="Yuan T.T."/>
            <person name="Jiang B.G."/>
            <person name="Yang W.F."/>
            <person name="Lam T.T."/>
            <person name="Chang Q.C."/>
            <person name="Ding S.J."/>
            <person name="Wang X.J."/>
            <person name="Zhu J.G."/>
            <person name="Ruan X.D."/>
            <person name="Zhao L."/>
            <person name="Wei J.T."/>
            <person name="Ye R.Z."/>
            <person name="Que T.C."/>
            <person name="Du C.H."/>
            <person name="Zhou Y.H."/>
            <person name="Cheng J.X."/>
            <person name="Dai P.F."/>
            <person name="Guo W.B."/>
            <person name="Han X.H."/>
            <person name="Huang E.J."/>
            <person name="Li L.F."/>
            <person name="Wei W."/>
            <person name="Gao Y.C."/>
            <person name="Liu J.Z."/>
            <person name="Shao H.Z."/>
            <person name="Wang X."/>
            <person name="Wang C.C."/>
            <person name="Yang T.C."/>
            <person name="Huo Q.B."/>
            <person name="Li W."/>
            <person name="Chen H.Y."/>
            <person name="Chen S.E."/>
            <person name="Zhou L.G."/>
            <person name="Ni X.B."/>
            <person name="Tian J.H."/>
            <person name="Sheng Y."/>
            <person name="Liu T."/>
            <person name="Pan Y.S."/>
            <person name="Xia L.Y."/>
            <person name="Li J."/>
            <person name="Zhao F."/>
            <person name="Cao W.C."/>
        </authorList>
    </citation>
    <scope>NUCLEOTIDE SEQUENCE [LARGE SCALE GENOMIC DNA]</scope>
    <source>
        <strain evidence="1">Iper-2018</strain>
    </source>
</reference>
<sequence length="355" mass="39897">MLIGAESYPKLFRKLPTKNEHMSDSNCTGGIADVAGVMLVNLSDFGNDLDALIGHSFTWVEYLKIWVYLVTILVAVVGNAGVILTVALNRSLRTTINCYLTNLAVADAIISMFCMWVHLVKHLFDWYILGPFMCKIEGFAQMTALTCSVLTLSAISCDRFTAIMYPFHARITKQRTGGVLASGLAHLGRLSRRRCSCTPRPTPFRFIFSLAVDRCAVNVLRRELATASCLRRGDRLCVARSASKQLYYTAVTVALFFVPVFVMSSAYALILHALWRERHPGEANCQQHSSLHKSQKKEQPEQQQSIRTRRPNPWLLKRPWTVKLESNLQRTGVCRIRHRCCDATRVAVGDSVTLL</sequence>